<proteinExistence type="inferred from homology"/>
<dbReference type="PROSITE" id="PS51898">
    <property type="entry name" value="TYR_RECOMBINASE"/>
    <property type="match status" value="1"/>
</dbReference>
<keyword evidence="5" id="KW-1185">Reference proteome</keyword>
<name>A0ABS6S0C7_9BACT</name>
<dbReference type="InterPro" id="IPR050090">
    <property type="entry name" value="Tyrosine_recombinase_XerCD"/>
</dbReference>
<evidence type="ECO:0000313" key="5">
    <source>
        <dbReference type="Proteomes" id="UP001196980"/>
    </source>
</evidence>
<reference evidence="4 5" key="1">
    <citation type="journal article" date="2020" name="J Geophys Res Biogeosci">
        <title>Magnetotaxis as an Adaptation to Enable Bacterial Shuttling of Microbial Sulfur and Sulfur Cycling Across Aquatic Oxic#Anoxic Interfaces.</title>
        <authorList>
            <person name="Li J."/>
            <person name="Liu P."/>
            <person name="Wang J."/>
            <person name="Roberts A.P."/>
            <person name="Pan Y."/>
        </authorList>
    </citation>
    <scope>NUCLEOTIDE SEQUENCE [LARGE SCALE GENOMIC DNA]</scope>
    <source>
        <strain evidence="4 5">MYR-1_YQ</strain>
    </source>
</reference>
<protein>
    <submittedName>
        <fullName evidence="4">Tyrosine-type recombinase/integrase</fullName>
    </submittedName>
</protein>
<dbReference type="EMBL" id="JABXWD010000234">
    <property type="protein sequence ID" value="MBV6342317.1"/>
    <property type="molecule type" value="Genomic_DNA"/>
</dbReference>
<keyword evidence="2" id="KW-0238">DNA-binding</keyword>
<dbReference type="InterPro" id="IPR002104">
    <property type="entry name" value="Integrase_catalytic"/>
</dbReference>
<dbReference type="Proteomes" id="UP001196980">
    <property type="component" value="Unassembled WGS sequence"/>
</dbReference>
<feature type="domain" description="Tyr recombinase" evidence="3">
    <location>
        <begin position="166"/>
        <end position="338"/>
    </location>
</feature>
<sequence length="364" mass="41904">MGLKVPPGLIKRGDTWHVSKIVNGCRIRESTGTGDLAEAQRYLAFRMEQVRNAVVYGVRPKRTFREAATKYLRESMKRSLDKDAWCLKRIDPFIGDLYLENVHMGTVRPYIDHGRKMGWKARTINMPLEVVRHILNLAAGEWLDENGLTWLQAAPKIRLIPRSDARSPYPLAWAEQERLFGLLPQHLIQMSLFAVNTGLRNLEVCGLRWDYEIKAPEIETSVFILPGDVVKNKQDRLVVLNSVAKSVIEEVRDQDPVWVFTYKGSPVRSMYNTAWKDARVKANLPFVRVHDLKHTYGRRLRAAGVSLEDRQDLLGHKSSRITTHYSAPELINLIEASERVCATQRHKSDTMVILRQKNRYLRVV</sequence>
<evidence type="ECO:0000256" key="2">
    <source>
        <dbReference type="ARBA" id="ARBA00023125"/>
    </source>
</evidence>
<dbReference type="PANTHER" id="PTHR30349">
    <property type="entry name" value="PHAGE INTEGRASE-RELATED"/>
    <property type="match status" value="1"/>
</dbReference>
<dbReference type="PANTHER" id="PTHR30349:SF41">
    <property type="entry name" value="INTEGRASE_RECOMBINASE PROTEIN MJ0367-RELATED"/>
    <property type="match status" value="1"/>
</dbReference>
<evidence type="ECO:0000256" key="1">
    <source>
        <dbReference type="ARBA" id="ARBA00008857"/>
    </source>
</evidence>
<evidence type="ECO:0000313" key="4">
    <source>
        <dbReference type="EMBL" id="MBV6342317.1"/>
    </source>
</evidence>
<organism evidence="4 5">
    <name type="scientific">Candidatus Magnetobacterium casense</name>
    <dbReference type="NCBI Taxonomy" id="1455061"/>
    <lineage>
        <taxon>Bacteria</taxon>
        <taxon>Pseudomonadati</taxon>
        <taxon>Nitrospirota</taxon>
        <taxon>Thermodesulfovibrionia</taxon>
        <taxon>Thermodesulfovibrionales</taxon>
        <taxon>Candidatus Magnetobacteriaceae</taxon>
        <taxon>Candidatus Magnetobacterium</taxon>
    </lineage>
</organism>
<accession>A0ABS6S0C7</accession>
<dbReference type="Pfam" id="PF00589">
    <property type="entry name" value="Phage_integrase"/>
    <property type="match status" value="1"/>
</dbReference>
<gene>
    <name evidence="4" type="ORF">HWQ67_12040</name>
</gene>
<comment type="caution">
    <text evidence="4">The sequence shown here is derived from an EMBL/GenBank/DDBJ whole genome shotgun (WGS) entry which is preliminary data.</text>
</comment>
<comment type="similarity">
    <text evidence="1">Belongs to the 'phage' integrase family.</text>
</comment>
<evidence type="ECO:0000259" key="3">
    <source>
        <dbReference type="PROSITE" id="PS51898"/>
    </source>
</evidence>
<dbReference type="RefSeq" id="WP_218252936.1">
    <property type="nucleotide sequence ID" value="NZ_JABXWD010000234.1"/>
</dbReference>